<name>A0A4C1WTK4_EUMVA</name>
<protein>
    <submittedName>
        <fullName evidence="1">Uncharacterized protein</fullName>
    </submittedName>
</protein>
<evidence type="ECO:0000313" key="2">
    <source>
        <dbReference type="Proteomes" id="UP000299102"/>
    </source>
</evidence>
<proteinExistence type="predicted"/>
<evidence type="ECO:0000313" key="1">
    <source>
        <dbReference type="EMBL" id="GBP53394.1"/>
    </source>
</evidence>
<keyword evidence="2" id="KW-1185">Reference proteome</keyword>
<comment type="caution">
    <text evidence="1">The sequence shown here is derived from an EMBL/GenBank/DDBJ whole genome shotgun (WGS) entry which is preliminary data.</text>
</comment>
<dbReference type="Proteomes" id="UP000299102">
    <property type="component" value="Unassembled WGS sequence"/>
</dbReference>
<accession>A0A4C1WTK4</accession>
<reference evidence="1 2" key="1">
    <citation type="journal article" date="2019" name="Commun. Biol.">
        <title>The bagworm genome reveals a unique fibroin gene that provides high tensile strength.</title>
        <authorList>
            <person name="Kono N."/>
            <person name="Nakamura H."/>
            <person name="Ohtoshi R."/>
            <person name="Tomita M."/>
            <person name="Numata K."/>
            <person name="Arakawa K."/>
        </authorList>
    </citation>
    <scope>NUCLEOTIDE SEQUENCE [LARGE SCALE GENOMIC DNA]</scope>
</reference>
<dbReference type="EMBL" id="BGZK01000624">
    <property type="protein sequence ID" value="GBP53394.1"/>
    <property type="molecule type" value="Genomic_DNA"/>
</dbReference>
<gene>
    <name evidence="1" type="ORF">EVAR_48146_1</name>
</gene>
<dbReference type="AlphaFoldDB" id="A0A4C1WTK4"/>
<organism evidence="1 2">
    <name type="scientific">Eumeta variegata</name>
    <name type="common">Bagworm moth</name>
    <name type="synonym">Eumeta japonica</name>
    <dbReference type="NCBI Taxonomy" id="151549"/>
    <lineage>
        <taxon>Eukaryota</taxon>
        <taxon>Metazoa</taxon>
        <taxon>Ecdysozoa</taxon>
        <taxon>Arthropoda</taxon>
        <taxon>Hexapoda</taxon>
        <taxon>Insecta</taxon>
        <taxon>Pterygota</taxon>
        <taxon>Neoptera</taxon>
        <taxon>Endopterygota</taxon>
        <taxon>Lepidoptera</taxon>
        <taxon>Glossata</taxon>
        <taxon>Ditrysia</taxon>
        <taxon>Tineoidea</taxon>
        <taxon>Psychidae</taxon>
        <taxon>Oiketicinae</taxon>
        <taxon>Eumeta</taxon>
    </lineage>
</organism>
<sequence length="153" mass="17442">MGESWVTPKETGSDYNFVHEQPHPNFTRIGFGRQINYLLHDPLPKHHKTQYNANQLGSFAFKKGKQLFLLQKIDTNPNADYKKRGTDSDVSNYAVRAVFLALNSTWTFRHLLAAVGCRNCPRTVLYHSPDVAEEGSYRMVNFGCCFDIVKDAV</sequence>